<reference evidence="12 13" key="1">
    <citation type="submission" date="2019-04" db="EMBL/GenBank/DDBJ databases">
        <title>A pseudo-fructophilic Leuconostoc citreum strain F192-5 isolated from peel of satsuma mandarin: the first report for isolation and characterization of strain-dependent fructophilic-like characteristics.</title>
        <authorList>
            <person name="Maeno S."/>
            <person name="Tanizawa Y."/>
            <person name="Kajikawa A."/>
            <person name="Kanesaki Y."/>
            <person name="Kubota E."/>
            <person name="Arita M."/>
            <person name="Leon D."/>
            <person name="Endo A."/>
        </authorList>
    </citation>
    <scope>NUCLEOTIDE SEQUENCE [LARGE SCALE GENOMIC DNA]</scope>
    <source>
        <strain evidence="12 13">F192-5</strain>
    </source>
</reference>
<dbReference type="GO" id="GO:0019430">
    <property type="term" value="P:removal of superoxide radicals"/>
    <property type="evidence" value="ECO:0007669"/>
    <property type="project" value="UniProtKB-UniRule"/>
</dbReference>
<gene>
    <name evidence="12" type="primary">trxB</name>
    <name evidence="12" type="ORF">LCIT_05710</name>
</gene>
<dbReference type="PROSITE" id="PS00573">
    <property type="entry name" value="PYRIDINE_REDOX_2"/>
    <property type="match status" value="1"/>
</dbReference>
<dbReference type="PRINTS" id="PR00469">
    <property type="entry name" value="PNDRDTASEII"/>
</dbReference>
<dbReference type="SUPFAM" id="SSF51905">
    <property type="entry name" value="FAD/NAD(P)-binding domain"/>
    <property type="match status" value="1"/>
</dbReference>
<keyword evidence="8 10" id="KW-0676">Redox-active center</keyword>
<comment type="catalytic activity">
    <reaction evidence="9 10">
        <text>[thioredoxin]-dithiol + NADP(+) = [thioredoxin]-disulfide + NADPH + H(+)</text>
        <dbReference type="Rhea" id="RHEA:20345"/>
        <dbReference type="Rhea" id="RHEA-COMP:10698"/>
        <dbReference type="Rhea" id="RHEA-COMP:10700"/>
        <dbReference type="ChEBI" id="CHEBI:15378"/>
        <dbReference type="ChEBI" id="CHEBI:29950"/>
        <dbReference type="ChEBI" id="CHEBI:50058"/>
        <dbReference type="ChEBI" id="CHEBI:57783"/>
        <dbReference type="ChEBI" id="CHEBI:58349"/>
        <dbReference type="EC" id="1.8.1.9"/>
    </reaction>
</comment>
<keyword evidence="5 10" id="KW-0274">FAD</keyword>
<comment type="subunit">
    <text evidence="2 10">Homodimer.</text>
</comment>
<dbReference type="AlphaFoldDB" id="A0A5A5TYW7"/>
<dbReference type="GO" id="GO:0004791">
    <property type="term" value="F:thioredoxin-disulfide reductase (NADPH) activity"/>
    <property type="evidence" value="ECO:0007669"/>
    <property type="project" value="UniProtKB-UniRule"/>
</dbReference>
<name>A0A5A5TYW7_LEUCI</name>
<dbReference type="Pfam" id="PF07992">
    <property type="entry name" value="Pyr_redox_2"/>
    <property type="match status" value="1"/>
</dbReference>
<evidence type="ECO:0000256" key="8">
    <source>
        <dbReference type="ARBA" id="ARBA00023284"/>
    </source>
</evidence>
<dbReference type="InterPro" id="IPR036188">
    <property type="entry name" value="FAD/NAD-bd_sf"/>
</dbReference>
<dbReference type="PRINTS" id="PR00368">
    <property type="entry name" value="FADPNR"/>
</dbReference>
<dbReference type="InterPro" id="IPR005982">
    <property type="entry name" value="Thioredox_Rdtase"/>
</dbReference>
<dbReference type="RefSeq" id="WP_004901935.1">
    <property type="nucleotide sequence ID" value="NZ_BJJW01000002.1"/>
</dbReference>
<keyword evidence="4 10" id="KW-0285">Flavoprotein</keyword>
<dbReference type="InterPro" id="IPR023753">
    <property type="entry name" value="FAD/NAD-binding_dom"/>
</dbReference>
<evidence type="ECO:0000256" key="9">
    <source>
        <dbReference type="ARBA" id="ARBA00048132"/>
    </source>
</evidence>
<keyword evidence="7" id="KW-1015">Disulfide bond</keyword>
<dbReference type="NCBIfam" id="TIGR01292">
    <property type="entry name" value="TRX_reduct"/>
    <property type="match status" value="1"/>
</dbReference>
<keyword evidence="6 10" id="KW-0560">Oxidoreductase</keyword>
<evidence type="ECO:0000256" key="10">
    <source>
        <dbReference type="RuleBase" id="RU003880"/>
    </source>
</evidence>
<organism evidence="12 13">
    <name type="scientific">Leuconostoc citreum</name>
    <dbReference type="NCBI Taxonomy" id="33964"/>
    <lineage>
        <taxon>Bacteria</taxon>
        <taxon>Bacillati</taxon>
        <taxon>Bacillota</taxon>
        <taxon>Bacilli</taxon>
        <taxon>Lactobacillales</taxon>
        <taxon>Lactobacillaceae</taxon>
        <taxon>Leuconostoc</taxon>
    </lineage>
</organism>
<comment type="caution">
    <text evidence="12">The sequence shown here is derived from an EMBL/GenBank/DDBJ whole genome shotgun (WGS) entry which is preliminary data.</text>
</comment>
<dbReference type="GO" id="GO:0005737">
    <property type="term" value="C:cytoplasm"/>
    <property type="evidence" value="ECO:0007669"/>
    <property type="project" value="InterPro"/>
</dbReference>
<proteinExistence type="inferred from homology"/>
<evidence type="ECO:0000313" key="13">
    <source>
        <dbReference type="Proteomes" id="UP000323274"/>
    </source>
</evidence>
<evidence type="ECO:0000256" key="6">
    <source>
        <dbReference type="ARBA" id="ARBA00023002"/>
    </source>
</evidence>
<evidence type="ECO:0000256" key="2">
    <source>
        <dbReference type="ARBA" id="ARBA00011738"/>
    </source>
</evidence>
<dbReference type="InterPro" id="IPR050097">
    <property type="entry name" value="Ferredoxin-NADP_redctase_2"/>
</dbReference>
<evidence type="ECO:0000256" key="11">
    <source>
        <dbReference type="RuleBase" id="RU003881"/>
    </source>
</evidence>
<sequence length="322" mass="34749">MADLKRYDVIIVGAGPAGMTAATYASRANLSVLMLDRGIYGGQMNNTADVENYPGFDTILGPDLAEKMYASSTQFGAEYGFGSVESVELQGQDRIVHTDMGDYVTKAIIIATGSEHIHLGVDGEEQYQGRGVSYCAVCDGAFFRDEDVLVIGGGDSAIEEGLYLTNLAKSVTVLHRRDKLRAQQIIQDRAFDNEKMAFRWHTEVLKITGDDEKVTGVDVINNQTQEVSHIDASGIFIYVGLMANTQGFENLNITDSEGWILTNEKMETTIPGVFAVGDVRAKTLRQITTAVGDGGIAGQAAYDYISSLPSVNEATTSVKANS</sequence>
<dbReference type="OMA" id="GPCHVLK"/>
<evidence type="ECO:0000256" key="3">
    <source>
        <dbReference type="ARBA" id="ARBA00018719"/>
    </source>
</evidence>
<protein>
    <recommendedName>
        <fullName evidence="3 10">Thioredoxin reductase</fullName>
        <ecNumber evidence="10">1.8.1.9</ecNumber>
    </recommendedName>
</protein>
<accession>A0A5A5TYW7</accession>
<evidence type="ECO:0000256" key="4">
    <source>
        <dbReference type="ARBA" id="ARBA00022630"/>
    </source>
</evidence>
<comment type="similarity">
    <text evidence="1 10">Belongs to the class-II pyridine nucleotide-disulfide oxidoreductase family.</text>
</comment>
<comment type="cofactor">
    <cofactor evidence="11">
        <name>FAD</name>
        <dbReference type="ChEBI" id="CHEBI:57692"/>
    </cofactor>
    <text evidence="11">Binds 1 FAD per subunit.</text>
</comment>
<dbReference type="EC" id="1.8.1.9" evidence="10"/>
<dbReference type="EMBL" id="BJJW01000002">
    <property type="protein sequence ID" value="GDZ83329.1"/>
    <property type="molecule type" value="Genomic_DNA"/>
</dbReference>
<dbReference type="Gene3D" id="3.50.50.60">
    <property type="entry name" value="FAD/NAD(P)-binding domain"/>
    <property type="match status" value="2"/>
</dbReference>
<evidence type="ECO:0000256" key="5">
    <source>
        <dbReference type="ARBA" id="ARBA00022827"/>
    </source>
</evidence>
<evidence type="ECO:0000256" key="1">
    <source>
        <dbReference type="ARBA" id="ARBA00009333"/>
    </source>
</evidence>
<keyword evidence="11" id="KW-0521">NADP</keyword>
<evidence type="ECO:0000256" key="7">
    <source>
        <dbReference type="ARBA" id="ARBA00023157"/>
    </source>
</evidence>
<dbReference type="Proteomes" id="UP000323274">
    <property type="component" value="Unassembled WGS sequence"/>
</dbReference>
<dbReference type="PANTHER" id="PTHR48105">
    <property type="entry name" value="THIOREDOXIN REDUCTASE 1-RELATED-RELATED"/>
    <property type="match status" value="1"/>
</dbReference>
<evidence type="ECO:0000313" key="12">
    <source>
        <dbReference type="EMBL" id="GDZ83329.1"/>
    </source>
</evidence>
<dbReference type="InterPro" id="IPR008255">
    <property type="entry name" value="Pyr_nucl-diS_OxRdtase_2_AS"/>
</dbReference>